<proteinExistence type="predicted"/>
<feature type="domain" description="O-methyltransferase dimerisation" evidence="6">
    <location>
        <begin position="15"/>
        <end position="88"/>
    </location>
</feature>
<keyword evidence="1 7" id="KW-0489">Methyltransferase</keyword>
<keyword evidence="2 7" id="KW-0808">Transferase</keyword>
<dbReference type="GO" id="GO:0032259">
    <property type="term" value="P:methylation"/>
    <property type="evidence" value="ECO:0007669"/>
    <property type="project" value="UniProtKB-KW"/>
</dbReference>
<sequence>MDAPPQEFQELLAVVRGYQRSRAVTVAAELGIADLLRDGPRDVDELAVATGTHAPALYRLLRALASIGVFTECAQRRFDLSPMGRYLCRDHPLSLDPAARMFGADYEWRAWAELAHSVRTGGNAAVHALGCDVWEYRRRHPGHGELFDATMRTSSHADGAAVLAAHDFGRYGVVADIGGGTGAVLADVLAAHPSVRGILFDRPHVVAGADPVLHAAAVADRVSVVPGDFFAEVPSGADAYLLARVLHDWADEHALRILRNVRRAMAPEARVLLVEAVVGPPNEDPAAKFLDLMMLVSAGGRERTEDEWRALLAGADLDLTAATRATAAKHVIEAAPTASRGV</sequence>
<dbReference type="AlphaFoldDB" id="A0A543GDL5"/>
<evidence type="ECO:0000259" key="6">
    <source>
        <dbReference type="Pfam" id="PF08100"/>
    </source>
</evidence>
<dbReference type="Pfam" id="PF00891">
    <property type="entry name" value="Methyltransf_2"/>
    <property type="match status" value="1"/>
</dbReference>
<evidence type="ECO:0000259" key="5">
    <source>
        <dbReference type="Pfam" id="PF00891"/>
    </source>
</evidence>
<dbReference type="InterPro" id="IPR012967">
    <property type="entry name" value="COMT_dimerisation"/>
</dbReference>
<dbReference type="SUPFAM" id="SSF53335">
    <property type="entry name" value="S-adenosyl-L-methionine-dependent methyltransferases"/>
    <property type="match status" value="1"/>
</dbReference>
<organism evidence="7 8">
    <name type="scientific">Pseudonocardia cypriaca</name>
    <dbReference type="NCBI Taxonomy" id="882449"/>
    <lineage>
        <taxon>Bacteria</taxon>
        <taxon>Bacillati</taxon>
        <taxon>Actinomycetota</taxon>
        <taxon>Actinomycetes</taxon>
        <taxon>Pseudonocardiales</taxon>
        <taxon>Pseudonocardiaceae</taxon>
        <taxon>Pseudonocardia</taxon>
    </lineage>
</organism>
<evidence type="ECO:0000313" key="7">
    <source>
        <dbReference type="EMBL" id="TQM44164.1"/>
    </source>
</evidence>
<dbReference type="GO" id="GO:0046983">
    <property type="term" value="F:protein dimerization activity"/>
    <property type="evidence" value="ECO:0007669"/>
    <property type="project" value="InterPro"/>
</dbReference>
<dbReference type="Gene3D" id="1.10.10.10">
    <property type="entry name" value="Winged helix-like DNA-binding domain superfamily/Winged helix DNA-binding domain"/>
    <property type="match status" value="1"/>
</dbReference>
<dbReference type="GO" id="GO:0008171">
    <property type="term" value="F:O-methyltransferase activity"/>
    <property type="evidence" value="ECO:0007669"/>
    <property type="project" value="InterPro"/>
</dbReference>
<evidence type="ECO:0000256" key="1">
    <source>
        <dbReference type="ARBA" id="ARBA00022603"/>
    </source>
</evidence>
<dbReference type="PANTHER" id="PTHR43712:SF2">
    <property type="entry name" value="O-METHYLTRANSFERASE CICE"/>
    <property type="match status" value="1"/>
</dbReference>
<reference evidence="7 8" key="1">
    <citation type="submission" date="2019-06" db="EMBL/GenBank/DDBJ databases">
        <title>Sequencing the genomes of 1000 actinobacteria strains.</title>
        <authorList>
            <person name="Klenk H.-P."/>
        </authorList>
    </citation>
    <scope>NUCLEOTIDE SEQUENCE [LARGE SCALE GENOMIC DNA]</scope>
    <source>
        <strain evidence="7 8">DSM 45511</strain>
    </source>
</reference>
<gene>
    <name evidence="7" type="ORF">FB388_1526</name>
</gene>
<dbReference type="SUPFAM" id="SSF46785">
    <property type="entry name" value="Winged helix' DNA-binding domain"/>
    <property type="match status" value="1"/>
</dbReference>
<name>A0A543GDL5_9PSEU</name>
<dbReference type="RefSeq" id="WP_170225515.1">
    <property type="nucleotide sequence ID" value="NZ_VFPH01000001.1"/>
</dbReference>
<evidence type="ECO:0000313" key="8">
    <source>
        <dbReference type="Proteomes" id="UP000319818"/>
    </source>
</evidence>
<dbReference type="PIRSF" id="PIRSF005739">
    <property type="entry name" value="O-mtase"/>
    <property type="match status" value="1"/>
</dbReference>
<dbReference type="Gene3D" id="3.40.50.150">
    <property type="entry name" value="Vaccinia Virus protein VP39"/>
    <property type="match status" value="1"/>
</dbReference>
<dbReference type="InterPro" id="IPR036390">
    <property type="entry name" value="WH_DNA-bd_sf"/>
</dbReference>
<feature type="domain" description="O-methyltransferase C-terminal" evidence="5">
    <location>
        <begin position="111"/>
        <end position="315"/>
    </location>
</feature>
<comment type="caution">
    <text evidence="7">The sequence shown here is derived from an EMBL/GenBank/DDBJ whole genome shotgun (WGS) entry which is preliminary data.</text>
</comment>
<dbReference type="CDD" id="cd02440">
    <property type="entry name" value="AdoMet_MTases"/>
    <property type="match status" value="1"/>
</dbReference>
<evidence type="ECO:0000256" key="3">
    <source>
        <dbReference type="ARBA" id="ARBA00022691"/>
    </source>
</evidence>
<dbReference type="PROSITE" id="PS51683">
    <property type="entry name" value="SAM_OMT_II"/>
    <property type="match status" value="1"/>
</dbReference>
<dbReference type="InterPro" id="IPR016461">
    <property type="entry name" value="COMT-like"/>
</dbReference>
<dbReference type="InterPro" id="IPR001077">
    <property type="entry name" value="COMT_C"/>
</dbReference>
<dbReference type="EMBL" id="VFPH01000001">
    <property type="protein sequence ID" value="TQM44164.1"/>
    <property type="molecule type" value="Genomic_DNA"/>
</dbReference>
<feature type="active site" description="Proton acceptor" evidence="4">
    <location>
        <position position="247"/>
    </location>
</feature>
<protein>
    <submittedName>
        <fullName evidence="7">Hydroxyneurosporene-O-methyltransferase</fullName>
    </submittedName>
</protein>
<dbReference type="InterPro" id="IPR036388">
    <property type="entry name" value="WH-like_DNA-bd_sf"/>
</dbReference>
<keyword evidence="3" id="KW-0949">S-adenosyl-L-methionine</keyword>
<dbReference type="InterPro" id="IPR029063">
    <property type="entry name" value="SAM-dependent_MTases_sf"/>
</dbReference>
<dbReference type="PANTHER" id="PTHR43712">
    <property type="entry name" value="PUTATIVE (AFU_ORTHOLOGUE AFUA_4G14580)-RELATED"/>
    <property type="match status" value="1"/>
</dbReference>
<evidence type="ECO:0000256" key="4">
    <source>
        <dbReference type="PIRSR" id="PIRSR005739-1"/>
    </source>
</evidence>
<dbReference type="Proteomes" id="UP000319818">
    <property type="component" value="Unassembled WGS sequence"/>
</dbReference>
<dbReference type="Gene3D" id="1.10.287.1350">
    <property type="match status" value="1"/>
</dbReference>
<evidence type="ECO:0000256" key="2">
    <source>
        <dbReference type="ARBA" id="ARBA00022679"/>
    </source>
</evidence>
<keyword evidence="8" id="KW-1185">Reference proteome</keyword>
<dbReference type="Pfam" id="PF08100">
    <property type="entry name" value="Dimerisation"/>
    <property type="match status" value="1"/>
</dbReference>
<accession>A0A543GDL5</accession>